<feature type="signal peptide" evidence="1">
    <location>
        <begin position="1"/>
        <end position="22"/>
    </location>
</feature>
<keyword evidence="3" id="KW-1185">Reference proteome</keyword>
<feature type="chain" id="PRO_5017041580" evidence="1">
    <location>
        <begin position="23"/>
        <end position="274"/>
    </location>
</feature>
<dbReference type="AlphaFoldDB" id="A0A368UIV9"/>
<evidence type="ECO:0000313" key="2">
    <source>
        <dbReference type="EMBL" id="RCW22716.1"/>
    </source>
</evidence>
<dbReference type="InterPro" id="IPR010727">
    <property type="entry name" value="DUF1302"/>
</dbReference>
<comment type="caution">
    <text evidence="2">The sequence shown here is derived from an EMBL/GenBank/DDBJ whole genome shotgun (WGS) entry which is preliminary data.</text>
</comment>
<evidence type="ECO:0000256" key="1">
    <source>
        <dbReference type="SAM" id="SignalP"/>
    </source>
</evidence>
<gene>
    <name evidence="2" type="ORF">DFO77_1501</name>
</gene>
<name>A0A368UIV9_9BACT</name>
<dbReference type="EMBL" id="QPIZ01000050">
    <property type="protein sequence ID" value="RCW22716.1"/>
    <property type="molecule type" value="Genomic_DNA"/>
</dbReference>
<sequence>MKTRILFFSMLLLVSVSSVTNAQEDNSLKLSGELLTDQRFLLKSPNDWAWNENRLTLKLDKRITDNSKFYSEVWLRNIGLPGINSSSDLYNKGIIDPYNLEIREAYVQLYGFLTENLDVTIGRQRIVWGTADKLNPTDNLNPLDLEDILDFGRRRGSDAINLNYYINSDFSLQGIFIPFFQPANMPVGIFANALSPNLELPQGMVLKGLSDTLMMPRYNLGESSTAGLKFKGFAKGVDFSLSYVWGYDGLPFSTRNTFIPVDAFGGITINSQLS</sequence>
<evidence type="ECO:0000313" key="3">
    <source>
        <dbReference type="Proteomes" id="UP000252733"/>
    </source>
</evidence>
<dbReference type="Pfam" id="PF06980">
    <property type="entry name" value="DUF1302"/>
    <property type="match status" value="1"/>
</dbReference>
<reference evidence="2 3" key="1">
    <citation type="submission" date="2018-07" db="EMBL/GenBank/DDBJ databases">
        <title>Freshwater and sediment microbial communities from various areas in North America, analyzing microbe dynamics in response to fracking.</title>
        <authorList>
            <person name="Lamendella R."/>
        </authorList>
    </citation>
    <scope>NUCLEOTIDE SEQUENCE [LARGE SCALE GENOMIC DNA]</scope>
    <source>
        <strain evidence="2 3">160A</strain>
    </source>
</reference>
<proteinExistence type="predicted"/>
<protein>
    <submittedName>
        <fullName evidence="2">Uncharacterized protein</fullName>
    </submittedName>
</protein>
<organism evidence="2 3">
    <name type="scientific">Marinilabilia salmonicolor</name>
    <dbReference type="NCBI Taxonomy" id="989"/>
    <lineage>
        <taxon>Bacteria</taxon>
        <taxon>Pseudomonadati</taxon>
        <taxon>Bacteroidota</taxon>
        <taxon>Bacteroidia</taxon>
        <taxon>Marinilabiliales</taxon>
        <taxon>Marinilabiliaceae</taxon>
        <taxon>Marinilabilia</taxon>
    </lineage>
</organism>
<dbReference type="Proteomes" id="UP000252733">
    <property type="component" value="Unassembled WGS sequence"/>
</dbReference>
<keyword evidence="1" id="KW-0732">Signal</keyword>
<feature type="non-terminal residue" evidence="2">
    <location>
        <position position="274"/>
    </location>
</feature>
<accession>A0A368UIV9</accession>
<dbReference type="RefSeq" id="WP_220270847.1">
    <property type="nucleotide sequence ID" value="NZ_QPIZ01000050.1"/>
</dbReference>